<name>A0A8H7CZC9_9AGAR</name>
<dbReference type="SUPFAM" id="SSF56112">
    <property type="entry name" value="Protein kinase-like (PK-like)"/>
    <property type="match status" value="1"/>
</dbReference>
<protein>
    <submittedName>
        <fullName evidence="1">APH domain-containing protein</fullName>
    </submittedName>
</protein>
<gene>
    <name evidence="1" type="ORF">MVEN_01061100</name>
</gene>
<dbReference type="EMBL" id="JACAZI010000008">
    <property type="protein sequence ID" value="KAF7353757.1"/>
    <property type="molecule type" value="Genomic_DNA"/>
</dbReference>
<organism evidence="1 2">
    <name type="scientific">Mycena venus</name>
    <dbReference type="NCBI Taxonomy" id="2733690"/>
    <lineage>
        <taxon>Eukaryota</taxon>
        <taxon>Fungi</taxon>
        <taxon>Dikarya</taxon>
        <taxon>Basidiomycota</taxon>
        <taxon>Agaricomycotina</taxon>
        <taxon>Agaricomycetes</taxon>
        <taxon>Agaricomycetidae</taxon>
        <taxon>Agaricales</taxon>
        <taxon>Marasmiineae</taxon>
        <taxon>Mycenaceae</taxon>
        <taxon>Mycena</taxon>
    </lineage>
</organism>
<dbReference type="AlphaFoldDB" id="A0A8H7CZC9"/>
<dbReference type="Gene3D" id="3.90.1200.10">
    <property type="match status" value="1"/>
</dbReference>
<evidence type="ECO:0000313" key="2">
    <source>
        <dbReference type="Proteomes" id="UP000620124"/>
    </source>
</evidence>
<sequence>MSFDFPSYLASQLSLKPVDFQVDVLAGGLTNVTVRATFATPISVSKSQPFTSVVLKYAPPYIASDPTQAMSVHRQVIEANALRYLAETPEIRDLLQQFLILKIPHLIHHDATANVLWITDLGASQTLFKYLTMPPPIATVLEVAATLGTFISDLWKITAHPTPETIALFTRPIEQDNPVIFLASTALQVMSSRGVSDAEVLSDRVRTTMQTKEKLEPCLSMVDFWPGSILIGPDGSCGLVDWEYFGPSTPGAEIGMLVAHLHLIIAQSGSKPDVCDTTRTFISAFLDSYGAHAPPASTYFKRQALIAYGREMVTAIEFFAADWDESARKRVLDAGVRSLRAADGSEAEVNVKLDDTGAILWDDILQ</sequence>
<dbReference type="Gene3D" id="3.30.200.20">
    <property type="entry name" value="Phosphorylase Kinase, domain 1"/>
    <property type="match status" value="1"/>
</dbReference>
<reference evidence="1" key="1">
    <citation type="submission" date="2020-05" db="EMBL/GenBank/DDBJ databases">
        <title>Mycena genomes resolve the evolution of fungal bioluminescence.</title>
        <authorList>
            <person name="Tsai I.J."/>
        </authorList>
    </citation>
    <scope>NUCLEOTIDE SEQUENCE</scope>
    <source>
        <strain evidence="1">CCC161011</strain>
    </source>
</reference>
<proteinExistence type="predicted"/>
<dbReference type="OrthoDB" id="25129at2759"/>
<evidence type="ECO:0000313" key="1">
    <source>
        <dbReference type="EMBL" id="KAF7353757.1"/>
    </source>
</evidence>
<keyword evidence="2" id="KW-1185">Reference proteome</keyword>
<accession>A0A8H7CZC9</accession>
<comment type="caution">
    <text evidence="1">The sequence shown here is derived from an EMBL/GenBank/DDBJ whole genome shotgun (WGS) entry which is preliminary data.</text>
</comment>
<dbReference type="InterPro" id="IPR011009">
    <property type="entry name" value="Kinase-like_dom_sf"/>
</dbReference>
<dbReference type="Proteomes" id="UP000620124">
    <property type="component" value="Unassembled WGS sequence"/>
</dbReference>